<dbReference type="Gene3D" id="1.10.287.130">
    <property type="match status" value="1"/>
</dbReference>
<dbReference type="PRINTS" id="PR00344">
    <property type="entry name" value="BCTRLSENSOR"/>
</dbReference>
<dbReference type="PANTHER" id="PTHR43065">
    <property type="entry name" value="SENSOR HISTIDINE KINASE"/>
    <property type="match status" value="1"/>
</dbReference>
<dbReference type="EMBL" id="LR828253">
    <property type="protein sequence ID" value="CAD0345828.1"/>
    <property type="molecule type" value="Genomic_DNA"/>
</dbReference>
<dbReference type="InterPro" id="IPR036097">
    <property type="entry name" value="HisK_dim/P_sf"/>
</dbReference>
<dbReference type="PROSITE" id="PS50109">
    <property type="entry name" value="HIS_KIN"/>
    <property type="match status" value="1"/>
</dbReference>
<evidence type="ECO:0000256" key="2">
    <source>
        <dbReference type="ARBA" id="ARBA00012438"/>
    </source>
</evidence>
<dbReference type="InterPro" id="IPR003594">
    <property type="entry name" value="HATPase_dom"/>
</dbReference>
<dbReference type="EMBL" id="LR828253">
    <property type="protein sequence ID" value="CAD0345835.1"/>
    <property type="molecule type" value="Genomic_DNA"/>
</dbReference>
<dbReference type="CDD" id="cd00082">
    <property type="entry name" value="HisKA"/>
    <property type="match status" value="1"/>
</dbReference>
<evidence type="ECO:0000259" key="5">
    <source>
        <dbReference type="PROSITE" id="PS50112"/>
    </source>
</evidence>
<evidence type="ECO:0000256" key="1">
    <source>
        <dbReference type="ARBA" id="ARBA00000085"/>
    </source>
</evidence>
<keyword evidence="3" id="KW-0597">Phosphoprotein</keyword>
<dbReference type="PANTHER" id="PTHR43065:SF49">
    <property type="entry name" value="HISTIDINE KINASE"/>
    <property type="match status" value="1"/>
</dbReference>
<gene>
    <name evidence="6" type="ORF">CFBP8129_31170</name>
</gene>
<organism evidence="6">
    <name type="scientific">Xanthomonas hortorum pv. gardneri</name>
    <dbReference type="NCBI Taxonomy" id="2754056"/>
    <lineage>
        <taxon>Bacteria</taxon>
        <taxon>Pseudomonadati</taxon>
        <taxon>Pseudomonadota</taxon>
        <taxon>Gammaproteobacteria</taxon>
        <taxon>Lysobacterales</taxon>
        <taxon>Lysobacteraceae</taxon>
        <taxon>Xanthomonas</taxon>
    </lineage>
</organism>
<reference evidence="6" key="1">
    <citation type="submission" date="2020-07" db="EMBL/GenBank/DDBJ databases">
        <authorList>
            <person name="Pothier F. J."/>
        </authorList>
    </citation>
    <scope>NUCLEOTIDE SEQUENCE</scope>
    <source>
        <strain evidence="6">CFBP 8129</strain>
    </source>
</reference>
<dbReference type="EC" id="2.7.13.3" evidence="2"/>
<dbReference type="SUPFAM" id="SSF47384">
    <property type="entry name" value="Homodimeric domain of signal transducing histidine kinase"/>
    <property type="match status" value="1"/>
</dbReference>
<dbReference type="CDD" id="cd00130">
    <property type="entry name" value="PAS"/>
    <property type="match status" value="1"/>
</dbReference>
<dbReference type="SMART" id="SM00387">
    <property type="entry name" value="HATPase_c"/>
    <property type="match status" value="1"/>
</dbReference>
<name>A0A6V7E479_9XANT</name>
<dbReference type="Gene3D" id="3.30.450.20">
    <property type="entry name" value="PAS domain"/>
    <property type="match status" value="1"/>
</dbReference>
<dbReference type="InterPro" id="IPR000014">
    <property type="entry name" value="PAS"/>
</dbReference>
<dbReference type="InterPro" id="IPR036890">
    <property type="entry name" value="HATPase_C_sf"/>
</dbReference>
<comment type="catalytic activity">
    <reaction evidence="1">
        <text>ATP + protein L-histidine = ADP + protein N-phospho-L-histidine.</text>
        <dbReference type="EC" id="2.7.13.3"/>
    </reaction>
</comment>
<dbReference type="InterPro" id="IPR004358">
    <property type="entry name" value="Sig_transdc_His_kin-like_C"/>
</dbReference>
<dbReference type="AlphaFoldDB" id="A0A6V7E479"/>
<dbReference type="InterPro" id="IPR005467">
    <property type="entry name" value="His_kinase_dom"/>
</dbReference>
<dbReference type="Pfam" id="PF13426">
    <property type="entry name" value="PAS_9"/>
    <property type="match status" value="1"/>
</dbReference>
<feature type="domain" description="Histidine kinase" evidence="4">
    <location>
        <begin position="170"/>
        <end position="390"/>
    </location>
</feature>
<evidence type="ECO:0000259" key="4">
    <source>
        <dbReference type="PROSITE" id="PS50109"/>
    </source>
</evidence>
<dbReference type="PROSITE" id="PS50112">
    <property type="entry name" value="PAS"/>
    <property type="match status" value="1"/>
</dbReference>
<accession>A0A6V7E479</accession>
<evidence type="ECO:0000313" key="6">
    <source>
        <dbReference type="EMBL" id="CAD0345828.1"/>
    </source>
</evidence>
<protein>
    <recommendedName>
        <fullName evidence="2">histidine kinase</fullName>
        <ecNumber evidence="2">2.7.13.3</ecNumber>
    </recommendedName>
</protein>
<sequence>MVARFAGGKHRVMDAETATDTVGPLSHNSRQCQLLLESMCDCAIYTLDTGGHVRSWNTACQRLHGYAAAEVMGTHSSRFYAREDAPPGEPAHLLEIAMRDGRAAAEGWRLRKDGSQFLARMVIEPVLELDVLIGFAVVTCDISERHAAQQSQQVLAQTQRSQALGRLTRGMAHDFNNLLTVMATSLDLISRRSGEDARLRTLLGAAQTAVERGTLLTRHVLAFARGQQSPPQRHAVNAIVTGTLELLLRACPAGIGLSLELAQTLPDVRMDPGQLDAALLNLVFNSCDAMPDGGTIVLATAVQRRAAPSDPHAAQRTYVSVAVRDNGSGMPADVAQRAGDAFFTTKDAGTNAGLGLSQVFGFATQSGGFVELDTAPGHGTTVTLFLPAIEDAEHD</sequence>
<dbReference type="Gene3D" id="3.30.565.10">
    <property type="entry name" value="Histidine kinase-like ATPase, C-terminal domain"/>
    <property type="match status" value="1"/>
</dbReference>
<dbReference type="SUPFAM" id="SSF55785">
    <property type="entry name" value="PYP-like sensor domain (PAS domain)"/>
    <property type="match status" value="1"/>
</dbReference>
<dbReference type="SUPFAM" id="SSF55874">
    <property type="entry name" value="ATPase domain of HSP90 chaperone/DNA topoisomerase II/histidine kinase"/>
    <property type="match status" value="1"/>
</dbReference>
<evidence type="ECO:0000256" key="3">
    <source>
        <dbReference type="ARBA" id="ARBA00022553"/>
    </source>
</evidence>
<dbReference type="NCBIfam" id="TIGR00229">
    <property type="entry name" value="sensory_box"/>
    <property type="match status" value="1"/>
</dbReference>
<feature type="domain" description="PAS" evidence="5">
    <location>
        <begin position="44"/>
        <end position="101"/>
    </location>
</feature>
<dbReference type="InterPro" id="IPR003661">
    <property type="entry name" value="HisK_dim/P_dom"/>
</dbReference>
<dbReference type="Pfam" id="PF00512">
    <property type="entry name" value="HisKA"/>
    <property type="match status" value="1"/>
</dbReference>
<dbReference type="SMART" id="SM00388">
    <property type="entry name" value="HisKA"/>
    <property type="match status" value="1"/>
</dbReference>
<proteinExistence type="predicted"/>
<dbReference type="InterPro" id="IPR035965">
    <property type="entry name" value="PAS-like_dom_sf"/>
</dbReference>
<dbReference type="Pfam" id="PF02518">
    <property type="entry name" value="HATPase_c"/>
    <property type="match status" value="1"/>
</dbReference>
<dbReference type="GO" id="GO:0000155">
    <property type="term" value="F:phosphorelay sensor kinase activity"/>
    <property type="evidence" value="ECO:0007669"/>
    <property type="project" value="InterPro"/>
</dbReference>